<protein>
    <submittedName>
        <fullName evidence="1">Uncharacterized protein</fullName>
    </submittedName>
</protein>
<dbReference type="Proteomes" id="UP000574369">
    <property type="component" value="Unassembled WGS sequence"/>
</dbReference>
<proteinExistence type="predicted"/>
<dbReference type="RefSeq" id="WP_221193681.1">
    <property type="nucleotide sequence ID" value="NZ_JACHXO010000001.1"/>
</dbReference>
<evidence type="ECO:0000313" key="2">
    <source>
        <dbReference type="Proteomes" id="UP000574369"/>
    </source>
</evidence>
<gene>
    <name evidence="1" type="ORF">FHS28_000519</name>
</gene>
<reference evidence="1 2" key="1">
    <citation type="submission" date="2020-08" db="EMBL/GenBank/DDBJ databases">
        <title>Genomic Encyclopedia of Type Strains, Phase III (KMG-III): the genomes of soil and plant-associated and newly described type strains.</title>
        <authorList>
            <person name="Whitman W."/>
        </authorList>
    </citation>
    <scope>NUCLEOTIDE SEQUENCE [LARGE SCALE GENOMIC DNA]</scope>
    <source>
        <strain evidence="1 2">CECT 7247</strain>
    </source>
</reference>
<sequence length="640" mass="66591">MTGTPVGGDGSAERAHAGVYSASTAQVLDQIQQSSEALLLRVQAAASCPSATQSLEQALTTQARRMLNDQLRLALAELDGEVACLRPDAPGALKLSAPPHTAVSSARDRLLETLCDLARRADVELARQQLAQEICLTANGLRQAVSQADPGDIQRFLMDLGGVAASSTLADTDAGVRFEGLVAEVRRDYGRSLANGRRLCPARDIEPDVHRIVECLQPGLMDALNRFKLPPQDHEQEGLRALRQAAVVLVDHELDTPEKVQEFLDHARRIDDWLAFATGLLGQVGYPVGMSAFLWGIGPQLAPVLLGAEGGFRGAAAFGAVAGAMIGYFDSVASAGASAVRSALSYAGSGGSTSPLASAMRVSEPRDIGMRLGISALATFTKNALLRAVLPSAVYAAAYPQGVSRDLRDHIDFAGDAGGGLFSGAAATLLTRRTLDCRSSQDFKLLTQDNLPEMIQRARAGTRWSWGAVRSLSAFGRGVGEGALAPSTLAVTGLVMTPLVALLMGINIGLVPGLALSDGREGGDRGSDSSAQDNILAAEHALKATVSSLLMAVLAGAATGVGQWVGRHADADCLSAVFGAVRGAAQRLRGGVVGPEVRAAVELTGVRRRGLAGGERGRPATRPEVNLAGHAATSTIASRF</sequence>
<accession>A0ABR6GPJ0</accession>
<evidence type="ECO:0000313" key="1">
    <source>
        <dbReference type="EMBL" id="MBB3193154.1"/>
    </source>
</evidence>
<dbReference type="EMBL" id="JACHXO010000001">
    <property type="protein sequence ID" value="MBB3193154.1"/>
    <property type="molecule type" value="Genomic_DNA"/>
</dbReference>
<organism evidence="1 2">
    <name type="scientific">Roseateles terrae</name>
    <dbReference type="NCBI Taxonomy" id="431060"/>
    <lineage>
        <taxon>Bacteria</taxon>
        <taxon>Pseudomonadati</taxon>
        <taxon>Pseudomonadota</taxon>
        <taxon>Betaproteobacteria</taxon>
        <taxon>Burkholderiales</taxon>
        <taxon>Sphaerotilaceae</taxon>
        <taxon>Roseateles</taxon>
    </lineage>
</organism>
<comment type="caution">
    <text evidence="1">The sequence shown here is derived from an EMBL/GenBank/DDBJ whole genome shotgun (WGS) entry which is preliminary data.</text>
</comment>
<keyword evidence="2" id="KW-1185">Reference proteome</keyword>
<name>A0ABR6GPJ0_9BURK</name>